<proteinExistence type="predicted"/>
<protein>
    <submittedName>
        <fullName evidence="2">Phenylacetate--CoA ligase family protein</fullName>
    </submittedName>
</protein>
<comment type="caution">
    <text evidence="2">The sequence shown here is derived from an EMBL/GenBank/DDBJ whole genome shotgun (WGS) entry which is preliminary data.</text>
</comment>
<reference evidence="2 3" key="1">
    <citation type="submission" date="2018-08" db="EMBL/GenBank/DDBJ databases">
        <title>A genome reference for cultivated species of the human gut microbiota.</title>
        <authorList>
            <person name="Zou Y."/>
            <person name="Xue W."/>
            <person name="Luo G."/>
        </authorList>
    </citation>
    <scope>NUCLEOTIDE SEQUENCE [LARGE SCALE GENOMIC DNA]</scope>
    <source>
        <strain evidence="2 3">AF33-12</strain>
    </source>
</reference>
<dbReference type="GO" id="GO:0016874">
    <property type="term" value="F:ligase activity"/>
    <property type="evidence" value="ECO:0007669"/>
    <property type="project" value="UniProtKB-KW"/>
</dbReference>
<dbReference type="PANTHER" id="PTHR43845">
    <property type="entry name" value="BLR5969 PROTEIN"/>
    <property type="match status" value="1"/>
</dbReference>
<accession>A0A415S6B9</accession>
<dbReference type="InterPro" id="IPR045851">
    <property type="entry name" value="AMP-bd_C_sf"/>
</dbReference>
<organism evidence="2 3">
    <name type="scientific">Mediterraneibacter gnavus</name>
    <name type="common">Ruminococcus gnavus</name>
    <dbReference type="NCBI Taxonomy" id="33038"/>
    <lineage>
        <taxon>Bacteria</taxon>
        <taxon>Bacillati</taxon>
        <taxon>Bacillota</taxon>
        <taxon>Clostridia</taxon>
        <taxon>Lachnospirales</taxon>
        <taxon>Lachnospiraceae</taxon>
        <taxon>Mediterraneibacter</taxon>
    </lineage>
</organism>
<dbReference type="Gene3D" id="3.40.50.12780">
    <property type="entry name" value="N-terminal domain of ligase-like"/>
    <property type="match status" value="1"/>
</dbReference>
<dbReference type="InterPro" id="IPR028154">
    <property type="entry name" value="AMP-dep_Lig_C"/>
</dbReference>
<dbReference type="AlphaFoldDB" id="A0A415S6B9"/>
<name>A0A415S6B9_MEDGN</name>
<evidence type="ECO:0000313" key="3">
    <source>
        <dbReference type="Proteomes" id="UP000285610"/>
    </source>
</evidence>
<evidence type="ECO:0000313" key="2">
    <source>
        <dbReference type="EMBL" id="RHM71459.1"/>
    </source>
</evidence>
<dbReference type="Pfam" id="PF14535">
    <property type="entry name" value="AMP-binding_C_2"/>
    <property type="match status" value="1"/>
</dbReference>
<dbReference type="EMBL" id="QRQE01000047">
    <property type="protein sequence ID" value="RHM71459.1"/>
    <property type="molecule type" value="Genomic_DNA"/>
</dbReference>
<evidence type="ECO:0000259" key="1">
    <source>
        <dbReference type="Pfam" id="PF14535"/>
    </source>
</evidence>
<dbReference type="PANTHER" id="PTHR43845:SF1">
    <property type="entry name" value="BLR5969 PROTEIN"/>
    <property type="match status" value="1"/>
</dbReference>
<keyword evidence="2" id="KW-0436">Ligase</keyword>
<gene>
    <name evidence="2" type="ORF">DWZ50_15485</name>
</gene>
<dbReference type="Proteomes" id="UP000285610">
    <property type="component" value="Unassembled WGS sequence"/>
</dbReference>
<dbReference type="RefSeq" id="WP_118445080.1">
    <property type="nucleotide sequence ID" value="NZ_JBCPGC010000068.1"/>
</dbReference>
<dbReference type="InterPro" id="IPR042099">
    <property type="entry name" value="ANL_N_sf"/>
</dbReference>
<dbReference type="Gene3D" id="3.30.300.30">
    <property type="match status" value="1"/>
</dbReference>
<dbReference type="SUPFAM" id="SSF56801">
    <property type="entry name" value="Acetyl-CoA synthetase-like"/>
    <property type="match status" value="1"/>
</dbReference>
<sequence length="429" mass="48785">MNKINLISQNYQKEYGNVENWNEETKNRYILEMINETLKIAQNNEFFKNKMRKIENGNIESLKEFEDIDFTYKDELRGHPYKTVCVGKDKLSQINISTGTTGGECIYVFYSLEDLYGSEIRIHYPTLIPVSKTDMIVNALPYELSSSGLSFQRVFQIGEEAMVLPAGKGGTYSSPEKTVKLMHVLESEILLTTPSHAALLYEIAVNLGLNPIKDFNLKKIWLTGEGCSNNFRKRIEKIWGCEAFYYYGSLECGTLGIECSEKDGYHIPEAHIYIEIVNPRTGEKCKDGEIGEVVTTTLLREGNPFIRYKTGDLGYVVNKKCKCGVNHKKLYLCGREGDQLLINGKSFSPYFIENAIMEVAEIGLWYKLSVENNQLNIIVEPDLKCNSSEAEIMDKVKAAVEKMCNITPKVYVVEKVPRVLTKAIRVIKE</sequence>
<feature type="domain" description="AMP-dependent ligase C-terminal" evidence="1">
    <location>
        <begin position="347"/>
        <end position="427"/>
    </location>
</feature>